<keyword evidence="1" id="KW-0472">Membrane</keyword>
<gene>
    <name evidence="2" type="ORF">BJ998_002625</name>
</gene>
<comment type="caution">
    <text evidence="2">The sequence shown here is derived from an EMBL/GenBank/DDBJ whole genome shotgun (WGS) entry which is preliminary data.</text>
</comment>
<keyword evidence="1" id="KW-0812">Transmembrane</keyword>
<protein>
    <submittedName>
        <fullName evidence="2">MFS family permease</fullName>
    </submittedName>
</protein>
<evidence type="ECO:0000313" key="2">
    <source>
        <dbReference type="EMBL" id="MBB5891429.1"/>
    </source>
</evidence>
<dbReference type="AlphaFoldDB" id="A0A7W9NGE3"/>
<sequence>MPDVFGEYGVQMPLAHDQQRPVSSALMVGRLEDMHGKRRLLLVGLAVMVAGSALHGIGEVAQLHGGLSGGVVHRVPAGTART</sequence>
<keyword evidence="3" id="KW-1185">Reference proteome</keyword>
<reference evidence="2 3" key="1">
    <citation type="submission" date="2020-08" db="EMBL/GenBank/DDBJ databases">
        <title>Sequencing the genomes of 1000 actinobacteria strains.</title>
        <authorList>
            <person name="Klenk H.-P."/>
        </authorList>
    </citation>
    <scope>NUCLEOTIDE SEQUENCE [LARGE SCALE GENOMIC DNA]</scope>
    <source>
        <strain evidence="2 3">DSM 43851</strain>
    </source>
</reference>
<organism evidence="2 3">
    <name type="scientific">Kutzneria kofuensis</name>
    <dbReference type="NCBI Taxonomy" id="103725"/>
    <lineage>
        <taxon>Bacteria</taxon>
        <taxon>Bacillati</taxon>
        <taxon>Actinomycetota</taxon>
        <taxon>Actinomycetes</taxon>
        <taxon>Pseudonocardiales</taxon>
        <taxon>Pseudonocardiaceae</taxon>
        <taxon>Kutzneria</taxon>
    </lineage>
</organism>
<dbReference type="EMBL" id="JACHIR010000001">
    <property type="protein sequence ID" value="MBB5891429.1"/>
    <property type="molecule type" value="Genomic_DNA"/>
</dbReference>
<feature type="transmembrane region" description="Helical" evidence="1">
    <location>
        <begin position="40"/>
        <end position="58"/>
    </location>
</feature>
<evidence type="ECO:0000313" key="3">
    <source>
        <dbReference type="Proteomes" id="UP000585638"/>
    </source>
</evidence>
<dbReference type="RefSeq" id="WP_184869228.1">
    <property type="nucleotide sequence ID" value="NZ_BAAAWY010000095.1"/>
</dbReference>
<accession>A0A7W9NGE3</accession>
<evidence type="ECO:0000256" key="1">
    <source>
        <dbReference type="SAM" id="Phobius"/>
    </source>
</evidence>
<dbReference type="Proteomes" id="UP000585638">
    <property type="component" value="Unassembled WGS sequence"/>
</dbReference>
<proteinExistence type="predicted"/>
<name>A0A7W9NGE3_9PSEU</name>
<keyword evidence="1" id="KW-1133">Transmembrane helix</keyword>